<keyword evidence="1" id="KW-0805">Transcription regulation</keyword>
<dbReference type="EMBL" id="JACHBW010000019">
    <property type="protein sequence ID" value="MBB6105767.1"/>
    <property type="molecule type" value="Genomic_DNA"/>
</dbReference>
<comment type="caution">
    <text evidence="6">The sequence shown here is derived from an EMBL/GenBank/DDBJ whole genome shotgun (WGS) entry which is preliminary data.</text>
</comment>
<evidence type="ECO:0000259" key="5">
    <source>
        <dbReference type="PROSITE" id="PS50977"/>
    </source>
</evidence>
<dbReference type="GO" id="GO:0003700">
    <property type="term" value="F:DNA-binding transcription factor activity"/>
    <property type="evidence" value="ECO:0007669"/>
    <property type="project" value="TreeGrafter"/>
</dbReference>
<proteinExistence type="predicted"/>
<dbReference type="PROSITE" id="PS50977">
    <property type="entry name" value="HTH_TETR_2"/>
    <property type="match status" value="1"/>
</dbReference>
<dbReference type="Gene3D" id="1.10.357.10">
    <property type="entry name" value="Tetracycline Repressor, domain 2"/>
    <property type="match status" value="1"/>
</dbReference>
<dbReference type="PRINTS" id="PR00455">
    <property type="entry name" value="HTHTETR"/>
</dbReference>
<evidence type="ECO:0000256" key="1">
    <source>
        <dbReference type="ARBA" id="ARBA00023015"/>
    </source>
</evidence>
<feature type="DNA-binding region" description="H-T-H motif" evidence="4">
    <location>
        <begin position="135"/>
        <end position="154"/>
    </location>
</feature>
<gene>
    <name evidence="6" type="ORF">F4827_005637</name>
</gene>
<dbReference type="AlphaFoldDB" id="A0A7W9U2D2"/>
<organism evidence="6 7">
    <name type="scientific">Paraburkholderia bannensis</name>
    <dbReference type="NCBI Taxonomy" id="765414"/>
    <lineage>
        <taxon>Bacteria</taxon>
        <taxon>Pseudomonadati</taxon>
        <taxon>Pseudomonadota</taxon>
        <taxon>Betaproteobacteria</taxon>
        <taxon>Burkholderiales</taxon>
        <taxon>Burkholderiaceae</taxon>
        <taxon>Paraburkholderia</taxon>
    </lineage>
</organism>
<dbReference type="InterPro" id="IPR009057">
    <property type="entry name" value="Homeodomain-like_sf"/>
</dbReference>
<dbReference type="InterPro" id="IPR001647">
    <property type="entry name" value="HTH_TetR"/>
</dbReference>
<name>A0A7W9U2D2_9BURK</name>
<evidence type="ECO:0000313" key="7">
    <source>
        <dbReference type="Proteomes" id="UP000571554"/>
    </source>
</evidence>
<dbReference type="Proteomes" id="UP000571554">
    <property type="component" value="Unassembled WGS sequence"/>
</dbReference>
<keyword evidence="2 4" id="KW-0238">DNA-binding</keyword>
<sequence>MRSSAGRRLMRRGMANPESAVKAPWGRVWRAVTGSDRYVMRIGLIVTSSALYNNNNLLLLELYLAVFVDRALGGLSESRRIHYCFWMTDHAKTRTTSPHRARKRVPQIERIEATQRKIIESAQRLLREEGFKSATLQAIARGAKVSLGALQHHFESRDALMERLVDEALAPLGGRDGAGNVWPDPAWPLRERAQFFVERSWTHIYGATSYVTAWSLFFGCKATPSIFNRIDTKRTVEDERFFGMFVDAFPELRAHHPYPKGFAASVFATLRGAGVFELFDISIADRHDELQALVETIVRACLPVAHESALTPAKKSSPSRTRRKSSAAA</sequence>
<keyword evidence="7" id="KW-1185">Reference proteome</keyword>
<reference evidence="6 7" key="1">
    <citation type="submission" date="2020-08" db="EMBL/GenBank/DDBJ databases">
        <title>Above-ground endophytic microbial communities from plants in different locations in the United States.</title>
        <authorList>
            <person name="Frank C."/>
        </authorList>
    </citation>
    <scope>NUCLEOTIDE SEQUENCE [LARGE SCALE GENOMIC DNA]</scope>
    <source>
        <strain evidence="6 7">WP4_2_2</strain>
    </source>
</reference>
<evidence type="ECO:0000256" key="3">
    <source>
        <dbReference type="ARBA" id="ARBA00023163"/>
    </source>
</evidence>
<keyword evidence="3" id="KW-0804">Transcription</keyword>
<dbReference type="PANTHER" id="PTHR30055">
    <property type="entry name" value="HTH-TYPE TRANSCRIPTIONAL REGULATOR RUTR"/>
    <property type="match status" value="1"/>
</dbReference>
<evidence type="ECO:0000256" key="4">
    <source>
        <dbReference type="PROSITE-ProRule" id="PRU00335"/>
    </source>
</evidence>
<feature type="domain" description="HTH tetR-type" evidence="5">
    <location>
        <begin position="112"/>
        <end position="172"/>
    </location>
</feature>
<dbReference type="Pfam" id="PF00440">
    <property type="entry name" value="TetR_N"/>
    <property type="match status" value="1"/>
</dbReference>
<dbReference type="GO" id="GO:0000976">
    <property type="term" value="F:transcription cis-regulatory region binding"/>
    <property type="evidence" value="ECO:0007669"/>
    <property type="project" value="TreeGrafter"/>
</dbReference>
<dbReference type="PANTHER" id="PTHR30055:SF234">
    <property type="entry name" value="HTH-TYPE TRANSCRIPTIONAL REGULATOR BETI"/>
    <property type="match status" value="1"/>
</dbReference>
<evidence type="ECO:0000256" key="2">
    <source>
        <dbReference type="ARBA" id="ARBA00023125"/>
    </source>
</evidence>
<accession>A0A7W9U2D2</accession>
<evidence type="ECO:0000313" key="6">
    <source>
        <dbReference type="EMBL" id="MBB6105767.1"/>
    </source>
</evidence>
<protein>
    <submittedName>
        <fullName evidence="6">AcrR family transcriptional regulator</fullName>
    </submittedName>
</protein>
<dbReference type="InterPro" id="IPR050109">
    <property type="entry name" value="HTH-type_TetR-like_transc_reg"/>
</dbReference>
<dbReference type="SUPFAM" id="SSF46689">
    <property type="entry name" value="Homeodomain-like"/>
    <property type="match status" value="1"/>
</dbReference>